<evidence type="ECO:0000256" key="8">
    <source>
        <dbReference type="HAMAP-Rule" id="MF_00972"/>
    </source>
</evidence>
<dbReference type="EMBL" id="JAPOHD010000027">
    <property type="protein sequence ID" value="MCY1721460.1"/>
    <property type="molecule type" value="Genomic_DNA"/>
</dbReference>
<comment type="cofactor">
    <cofactor evidence="8">
        <name>Zn(2+)</name>
        <dbReference type="ChEBI" id="CHEBI:29105"/>
    </cofactor>
    <text evidence="8">Binds 1 zinc ion per subunit.</text>
</comment>
<evidence type="ECO:0000256" key="3">
    <source>
        <dbReference type="ARBA" id="ARBA00022694"/>
    </source>
</evidence>
<evidence type="ECO:0000313" key="10">
    <source>
        <dbReference type="EMBL" id="MCY1721460.1"/>
    </source>
</evidence>
<evidence type="ECO:0000256" key="4">
    <source>
        <dbReference type="ARBA" id="ARBA00022723"/>
    </source>
</evidence>
<comment type="catalytic activity">
    <reaction evidence="7 8">
        <text>adenosine(34) in tRNA + H2O + H(+) = inosine(34) in tRNA + NH4(+)</text>
        <dbReference type="Rhea" id="RHEA:43168"/>
        <dbReference type="Rhea" id="RHEA-COMP:10373"/>
        <dbReference type="Rhea" id="RHEA-COMP:10374"/>
        <dbReference type="ChEBI" id="CHEBI:15377"/>
        <dbReference type="ChEBI" id="CHEBI:15378"/>
        <dbReference type="ChEBI" id="CHEBI:28938"/>
        <dbReference type="ChEBI" id="CHEBI:74411"/>
        <dbReference type="ChEBI" id="CHEBI:82852"/>
        <dbReference type="EC" id="3.5.4.33"/>
    </reaction>
</comment>
<dbReference type="InterPro" id="IPR016192">
    <property type="entry name" value="APOBEC/CMP_deaminase_Zn-bd"/>
</dbReference>
<evidence type="ECO:0000256" key="2">
    <source>
        <dbReference type="ARBA" id="ARBA00011738"/>
    </source>
</evidence>
<dbReference type="EC" id="3.5.4.33" evidence="8"/>
<dbReference type="HAMAP" id="MF_00972">
    <property type="entry name" value="tRNA_aden_deaminase"/>
    <property type="match status" value="1"/>
</dbReference>
<dbReference type="Gene3D" id="3.40.140.10">
    <property type="entry name" value="Cytidine Deaminase, domain 2"/>
    <property type="match status" value="1"/>
</dbReference>
<dbReference type="GO" id="GO:0008270">
    <property type="term" value="F:zinc ion binding"/>
    <property type="evidence" value="ECO:0007669"/>
    <property type="project" value="UniProtKB-UniRule"/>
</dbReference>
<dbReference type="FunFam" id="3.40.140.10:FF:000038">
    <property type="entry name" value="tRNA-specific adenosine deaminase"/>
    <property type="match status" value="1"/>
</dbReference>
<comment type="similarity">
    <text evidence="1">Belongs to the cytidine and deoxycytidylate deaminase family. ADAT2 subfamily.</text>
</comment>
<keyword evidence="11" id="KW-1185">Reference proteome</keyword>
<feature type="domain" description="CMP/dCMP-type deaminase" evidence="9">
    <location>
        <begin position="45"/>
        <end position="155"/>
    </location>
</feature>
<evidence type="ECO:0000313" key="11">
    <source>
        <dbReference type="Proteomes" id="UP001145087"/>
    </source>
</evidence>
<feature type="binding site" evidence="8">
    <location>
        <position position="129"/>
    </location>
    <ligand>
        <name>Zn(2+)</name>
        <dbReference type="ChEBI" id="CHEBI:29105"/>
        <note>catalytic</note>
    </ligand>
</feature>
<evidence type="ECO:0000256" key="5">
    <source>
        <dbReference type="ARBA" id="ARBA00022801"/>
    </source>
</evidence>
<dbReference type="Proteomes" id="UP001145087">
    <property type="component" value="Unassembled WGS sequence"/>
</dbReference>
<keyword evidence="6 8" id="KW-0862">Zinc</keyword>
<dbReference type="Pfam" id="PF14437">
    <property type="entry name" value="MafB19-deam"/>
    <property type="match status" value="1"/>
</dbReference>
<evidence type="ECO:0000256" key="6">
    <source>
        <dbReference type="ARBA" id="ARBA00022833"/>
    </source>
</evidence>
<dbReference type="RefSeq" id="WP_343333789.1">
    <property type="nucleotide sequence ID" value="NZ_JAPOHD010000027.1"/>
</dbReference>
<evidence type="ECO:0000259" key="9">
    <source>
        <dbReference type="PROSITE" id="PS51747"/>
    </source>
</evidence>
<dbReference type="PROSITE" id="PS51747">
    <property type="entry name" value="CYT_DCMP_DEAMINASES_2"/>
    <property type="match status" value="1"/>
</dbReference>
<protein>
    <recommendedName>
        <fullName evidence="8">tRNA-specific adenosine deaminase</fullName>
        <ecNumber evidence="8">3.5.4.33</ecNumber>
    </recommendedName>
</protein>
<proteinExistence type="inferred from homology"/>
<dbReference type="PROSITE" id="PS00903">
    <property type="entry name" value="CYT_DCMP_DEAMINASES_1"/>
    <property type="match status" value="1"/>
</dbReference>
<comment type="function">
    <text evidence="8">Catalyzes the deamination of adenosine to inosine at the wobble position 34 of tRNA(Arg2).</text>
</comment>
<dbReference type="InterPro" id="IPR058535">
    <property type="entry name" value="MafB19-deam"/>
</dbReference>
<dbReference type="GO" id="GO:0052717">
    <property type="term" value="F:tRNA-specific adenosine-34 deaminase activity"/>
    <property type="evidence" value="ECO:0007669"/>
    <property type="project" value="UniProtKB-UniRule"/>
</dbReference>
<keyword evidence="4 8" id="KW-0479">Metal-binding</keyword>
<keyword evidence="5 8" id="KW-0378">Hydrolase</keyword>
<reference evidence="10" key="1">
    <citation type="submission" date="2022-11" db="EMBL/GenBank/DDBJ databases">
        <title>Marilongibacter aestuarii gen. nov., sp. nov., isolated from tidal flat sediment.</title>
        <authorList>
            <person name="Jiayan W."/>
        </authorList>
    </citation>
    <scope>NUCLEOTIDE SEQUENCE</scope>
    <source>
        <strain evidence="10">Z1-6</strain>
    </source>
</reference>
<dbReference type="InterPro" id="IPR016193">
    <property type="entry name" value="Cytidine_deaminase-like"/>
</dbReference>
<dbReference type="SUPFAM" id="SSF53927">
    <property type="entry name" value="Cytidine deaminase-like"/>
    <property type="match status" value="1"/>
</dbReference>
<feature type="binding site" evidence="8">
    <location>
        <position position="96"/>
    </location>
    <ligand>
        <name>Zn(2+)</name>
        <dbReference type="ChEBI" id="CHEBI:29105"/>
        <note>catalytic</note>
    </ligand>
</feature>
<comment type="subunit">
    <text evidence="2 8">Homodimer.</text>
</comment>
<dbReference type="GO" id="GO:0002100">
    <property type="term" value="P:tRNA wobble adenosine to inosine editing"/>
    <property type="evidence" value="ECO:0007669"/>
    <property type="project" value="UniProtKB-UniRule"/>
</dbReference>
<dbReference type="CDD" id="cd01285">
    <property type="entry name" value="nucleoside_deaminase"/>
    <property type="match status" value="1"/>
</dbReference>
<evidence type="ECO:0000256" key="7">
    <source>
        <dbReference type="ARBA" id="ARBA00048045"/>
    </source>
</evidence>
<name>A0A9X3FEB3_9BACT</name>
<dbReference type="InterPro" id="IPR002125">
    <property type="entry name" value="CMP_dCMP_dom"/>
</dbReference>
<organism evidence="10 11">
    <name type="scientific">Draconibacterium aestuarii</name>
    <dbReference type="NCBI Taxonomy" id="2998507"/>
    <lineage>
        <taxon>Bacteria</taxon>
        <taxon>Pseudomonadati</taxon>
        <taxon>Bacteroidota</taxon>
        <taxon>Bacteroidia</taxon>
        <taxon>Marinilabiliales</taxon>
        <taxon>Prolixibacteraceae</taxon>
        <taxon>Draconibacterium</taxon>
    </lineage>
</organism>
<evidence type="ECO:0000256" key="1">
    <source>
        <dbReference type="ARBA" id="ARBA00010669"/>
    </source>
</evidence>
<gene>
    <name evidence="8" type="primary">tadA</name>
    <name evidence="10" type="ORF">OU798_13980</name>
</gene>
<dbReference type="AlphaFoldDB" id="A0A9X3FEB3"/>
<dbReference type="PANTHER" id="PTHR11079:SF202">
    <property type="entry name" value="TRNA-SPECIFIC ADENOSINE DEAMINASE"/>
    <property type="match status" value="1"/>
</dbReference>
<keyword evidence="3 8" id="KW-0819">tRNA processing</keyword>
<dbReference type="InterPro" id="IPR028883">
    <property type="entry name" value="tRNA_aden_deaminase"/>
</dbReference>
<accession>A0A9X3FEB3</accession>
<sequence>MKLKETFVFFVVKWANHEVTQSRHKVSQSFIYFAELEVENMIEPFNDEYFMKKAFAEALQAFEEGEIPVGAVVVSKGKIIARAHNLTETLNDVTAHAEMQAITAAANLLGGKYLNDCTLYVTLEPCVMCAGALAWAQIGKIVYGASDEKRGYQRLATKAPHPKTEIVGGILETECRELMLEFFKTKR</sequence>
<feature type="binding site" evidence="8">
    <location>
        <position position="126"/>
    </location>
    <ligand>
        <name>Zn(2+)</name>
        <dbReference type="ChEBI" id="CHEBI:29105"/>
        <note>catalytic</note>
    </ligand>
</feature>
<feature type="active site" description="Proton donor" evidence="8">
    <location>
        <position position="98"/>
    </location>
</feature>
<dbReference type="PANTHER" id="PTHR11079">
    <property type="entry name" value="CYTOSINE DEAMINASE FAMILY MEMBER"/>
    <property type="match status" value="1"/>
</dbReference>
<comment type="caution">
    <text evidence="10">The sequence shown here is derived from an EMBL/GenBank/DDBJ whole genome shotgun (WGS) entry which is preliminary data.</text>
</comment>